<organism evidence="1">
    <name type="scientific">Podoviridae sp. ctJDl18</name>
    <dbReference type="NCBI Taxonomy" id="2825242"/>
    <lineage>
        <taxon>Viruses</taxon>
        <taxon>Duplodnaviria</taxon>
        <taxon>Heunggongvirae</taxon>
        <taxon>Uroviricota</taxon>
        <taxon>Caudoviricetes</taxon>
    </lineage>
</organism>
<proteinExistence type="predicted"/>
<dbReference type="EMBL" id="BK016178">
    <property type="protein sequence ID" value="DAG00262.1"/>
    <property type="molecule type" value="Genomic_DNA"/>
</dbReference>
<reference evidence="1" key="1">
    <citation type="journal article" date="2021" name="Proc. Natl. Acad. Sci. U.S.A.">
        <title>A Catalog of Tens of Thousands of Viruses from Human Metagenomes Reveals Hidden Associations with Chronic Diseases.</title>
        <authorList>
            <person name="Tisza M.J."/>
            <person name="Buck C.B."/>
        </authorList>
    </citation>
    <scope>NUCLEOTIDE SEQUENCE</scope>
    <source>
        <strain evidence="1">CtJDl18</strain>
    </source>
</reference>
<accession>A0A8S5V0K2</accession>
<protein>
    <submittedName>
        <fullName evidence="1">Uncharacterized protein</fullName>
    </submittedName>
</protein>
<sequence length="242" mass="27782">MEALMSDLVKEMRIAMDEVKHDEDNDIFADDSDEEMKQAIETAAQQLLLQTPAQMLLPERVVVSLNETGKQDYDAIQTQYTDGHGCLVIPDDWLRLVALKLKSWSSSLTSLMDPDSKEAQMQASRWTRGTPQKPRGMIATSPVTGKRVLMYWTAGRYDANHAEETGKVYDHEVELFTYIPYQKVEDVFSTETGKEKKVIDRKIVLALVDECRKYLIYRAIYIFLVSKKESELAEKYNQLSQI</sequence>
<evidence type="ECO:0000313" key="1">
    <source>
        <dbReference type="EMBL" id="DAG00262.1"/>
    </source>
</evidence>
<name>A0A8S5V0K2_9CAUD</name>